<name>A0ABU9SRY5_9ALTE</name>
<feature type="transmembrane region" description="Helical" evidence="1">
    <location>
        <begin position="39"/>
        <end position="57"/>
    </location>
</feature>
<gene>
    <name evidence="2" type="ORF">WNY77_04455</name>
</gene>
<sequence>MTVLIILGVLFIALLVVVPLLERSSFRISNEQMSKMSRWILPLLVVMVVIQLIMHFTSN</sequence>
<accession>A0ABU9SRY5</accession>
<reference evidence="2 3" key="1">
    <citation type="submission" date="2024-03" db="EMBL/GenBank/DDBJ databases">
        <title>Community enrichment and isolation of bacterial strains for fucoidan degradation.</title>
        <authorList>
            <person name="Sichert A."/>
        </authorList>
    </citation>
    <scope>NUCLEOTIDE SEQUENCE [LARGE SCALE GENOMIC DNA]</scope>
    <source>
        <strain evidence="2 3">AS12</strain>
    </source>
</reference>
<dbReference type="Proteomes" id="UP001461163">
    <property type="component" value="Unassembled WGS sequence"/>
</dbReference>
<keyword evidence="3" id="KW-1185">Reference proteome</keyword>
<dbReference type="EMBL" id="JBBMQS010000002">
    <property type="protein sequence ID" value="MEM5496646.1"/>
    <property type="molecule type" value="Genomic_DNA"/>
</dbReference>
<keyword evidence="1" id="KW-0472">Membrane</keyword>
<dbReference type="RefSeq" id="WP_006990488.1">
    <property type="nucleotide sequence ID" value="NZ_JBBMQS010000002.1"/>
</dbReference>
<evidence type="ECO:0000256" key="1">
    <source>
        <dbReference type="SAM" id="Phobius"/>
    </source>
</evidence>
<keyword evidence="1" id="KW-1133">Transmembrane helix</keyword>
<comment type="caution">
    <text evidence="2">The sequence shown here is derived from an EMBL/GenBank/DDBJ whole genome shotgun (WGS) entry which is preliminary data.</text>
</comment>
<organism evidence="2 3">
    <name type="scientific">Paraglaciecola mesophila</name>
    <dbReference type="NCBI Taxonomy" id="197222"/>
    <lineage>
        <taxon>Bacteria</taxon>
        <taxon>Pseudomonadati</taxon>
        <taxon>Pseudomonadota</taxon>
        <taxon>Gammaproteobacteria</taxon>
        <taxon>Alteromonadales</taxon>
        <taxon>Alteromonadaceae</taxon>
        <taxon>Paraglaciecola</taxon>
    </lineage>
</organism>
<evidence type="ECO:0000313" key="3">
    <source>
        <dbReference type="Proteomes" id="UP001461163"/>
    </source>
</evidence>
<evidence type="ECO:0000313" key="2">
    <source>
        <dbReference type="EMBL" id="MEM5496646.1"/>
    </source>
</evidence>
<proteinExistence type="predicted"/>
<keyword evidence="1" id="KW-0812">Transmembrane</keyword>
<protein>
    <submittedName>
        <fullName evidence="2">Uncharacterized protein</fullName>
    </submittedName>
</protein>